<name>A0ABQ4A584_9ACTN</name>
<keyword evidence="2" id="KW-1185">Reference proteome</keyword>
<comment type="caution">
    <text evidence="1">The sequence shown here is derived from an EMBL/GenBank/DDBJ whole genome shotgun (WGS) entry which is preliminary data.</text>
</comment>
<evidence type="ECO:0000313" key="1">
    <source>
        <dbReference type="EMBL" id="GIE26010.1"/>
    </source>
</evidence>
<reference evidence="1 2" key="1">
    <citation type="submission" date="2021-01" db="EMBL/GenBank/DDBJ databases">
        <title>Whole genome shotgun sequence of Actinoplanes humidus NBRC 14915.</title>
        <authorList>
            <person name="Komaki H."/>
            <person name="Tamura T."/>
        </authorList>
    </citation>
    <scope>NUCLEOTIDE SEQUENCE [LARGE SCALE GENOMIC DNA]</scope>
    <source>
        <strain evidence="1 2">NBRC 14915</strain>
    </source>
</reference>
<sequence>MALPAWAGDGIDVTRPSVARVYDYYLGGVHHFDADRAMAEKAIADWPDLPLIMRSNRAFLRRAVTYLARAGIRQFLDIGSGIPTSGNVHEIAQNLARESRIVYVDTDPVAVTHSRALLAGNPATAVLAADFTRPGELLTAVRDLALLDPQKPTALLLNALLHFIPDSAQPGEAIATLRDALAPGSYLVISHATHELHPADLTNRHRDLYRSNTASRMTMRGRTQVEAFFTGFDLVKPSFDRVELSIDRAETGIDRVETGIVLSERWHPDEAASPAQAERFPIWVGVGHRP</sequence>
<organism evidence="1 2">
    <name type="scientific">Winogradskya humida</name>
    <dbReference type="NCBI Taxonomy" id="113566"/>
    <lineage>
        <taxon>Bacteria</taxon>
        <taxon>Bacillati</taxon>
        <taxon>Actinomycetota</taxon>
        <taxon>Actinomycetes</taxon>
        <taxon>Micromonosporales</taxon>
        <taxon>Micromonosporaceae</taxon>
        <taxon>Winogradskya</taxon>
    </lineage>
</organism>
<dbReference type="Gene3D" id="3.40.50.150">
    <property type="entry name" value="Vaccinia Virus protein VP39"/>
    <property type="match status" value="1"/>
</dbReference>
<gene>
    <name evidence="1" type="ORF">Ahu01nite_091120</name>
</gene>
<protein>
    <recommendedName>
        <fullName evidence="3">S-adenosyl methyltransferase</fullName>
    </recommendedName>
</protein>
<dbReference type="RefSeq" id="WP_203842928.1">
    <property type="nucleotide sequence ID" value="NZ_BAAATV010000029.1"/>
</dbReference>
<dbReference type="Proteomes" id="UP000603200">
    <property type="component" value="Unassembled WGS sequence"/>
</dbReference>
<dbReference type="InterPro" id="IPR006764">
    <property type="entry name" value="SAM_dep_MeTrfase_SAV2177_type"/>
</dbReference>
<dbReference type="PIRSF" id="PIRSF017393">
    <property type="entry name" value="MTase_SAV2177"/>
    <property type="match status" value="1"/>
</dbReference>
<dbReference type="SUPFAM" id="SSF53335">
    <property type="entry name" value="S-adenosyl-L-methionine-dependent methyltransferases"/>
    <property type="match status" value="1"/>
</dbReference>
<evidence type="ECO:0000313" key="2">
    <source>
        <dbReference type="Proteomes" id="UP000603200"/>
    </source>
</evidence>
<proteinExistence type="predicted"/>
<dbReference type="InterPro" id="IPR029063">
    <property type="entry name" value="SAM-dependent_MTases_sf"/>
</dbReference>
<evidence type="ECO:0008006" key="3">
    <source>
        <dbReference type="Google" id="ProtNLM"/>
    </source>
</evidence>
<dbReference type="CDD" id="cd02440">
    <property type="entry name" value="AdoMet_MTases"/>
    <property type="match status" value="1"/>
</dbReference>
<accession>A0ABQ4A584</accession>
<dbReference type="EMBL" id="BOMN01000131">
    <property type="protein sequence ID" value="GIE26010.1"/>
    <property type="molecule type" value="Genomic_DNA"/>
</dbReference>
<dbReference type="Pfam" id="PF04672">
    <property type="entry name" value="Methyltransf_19"/>
    <property type="match status" value="1"/>
</dbReference>